<dbReference type="eggNOG" id="COG0409">
    <property type="taxonomic scope" value="Bacteria"/>
</dbReference>
<evidence type="ECO:0000313" key="4">
    <source>
        <dbReference type="EMBL" id="ABC78240.1"/>
    </source>
</evidence>
<dbReference type="RefSeq" id="WP_011418259.1">
    <property type="nucleotide sequence ID" value="NC_007759.1"/>
</dbReference>
<dbReference type="GO" id="GO:0051604">
    <property type="term" value="P:protein maturation"/>
    <property type="evidence" value="ECO:0007669"/>
    <property type="project" value="TreeGrafter"/>
</dbReference>
<comment type="similarity">
    <text evidence="1">Belongs to the HypD family.</text>
</comment>
<evidence type="ECO:0000256" key="1">
    <source>
        <dbReference type="ARBA" id="ARBA00007888"/>
    </source>
</evidence>
<dbReference type="PANTHER" id="PTHR30149:SF0">
    <property type="entry name" value="HYDROGENASE MATURATION FACTOR HYPD"/>
    <property type="match status" value="1"/>
</dbReference>
<dbReference type="Gene3D" id="3.40.50.11750">
    <property type="entry name" value="HypD, alpha/beta domain 1"/>
    <property type="match status" value="2"/>
</dbReference>
<keyword evidence="3" id="KW-0408">Iron</keyword>
<evidence type="ECO:0000256" key="2">
    <source>
        <dbReference type="ARBA" id="ARBA00022723"/>
    </source>
</evidence>
<keyword evidence="2" id="KW-0479">Metal-binding</keyword>
<protein>
    <submittedName>
        <fullName evidence="4">Hydrogenase isoenzymes formation protein</fullName>
    </submittedName>
</protein>
<accession>Q2LVY3</accession>
<sequence>MKFIDEYRDPDLVRHLLDAVAALAARVGRRISLMEICGTHTHAIGRFGIRRLLPENIRLISGPGCPVCVTSIHDVDRALYLADRPHVVFATFGDMLRVPGTGGRSLQRLRAAGADVRIVSSTLDSLRLAEENPEKEVVFMGIGFETTAPTVASAIRKAGLKGLNNYSVFSVHKTVPQAISALIEDPELSIDGFICPGHVSVITGVDAYKRIPETGRAAVITGFEPVDILEGILMILRQLQEGRFEVAIQYARGVNREGNPQALNMMGEVFETREAEWRGLGRIPQSGLFIRERYADFDALRKGNLPEIRSIEFEACRCGEILRGVISPEECRLFGKVCTPANPVGPCMVSSEGTCAAYLKYEIHNRKS</sequence>
<dbReference type="FunCoup" id="Q2LVY3">
    <property type="interactions" value="44"/>
</dbReference>
<evidence type="ECO:0000256" key="3">
    <source>
        <dbReference type="ARBA" id="ARBA00023004"/>
    </source>
</evidence>
<dbReference type="GO" id="GO:0070025">
    <property type="term" value="F:carbon monoxide binding"/>
    <property type="evidence" value="ECO:0007669"/>
    <property type="project" value="TreeGrafter"/>
</dbReference>
<dbReference type="GO" id="GO:0005506">
    <property type="term" value="F:iron ion binding"/>
    <property type="evidence" value="ECO:0007669"/>
    <property type="project" value="TreeGrafter"/>
</dbReference>
<dbReference type="Pfam" id="PF01924">
    <property type="entry name" value="HypD"/>
    <property type="match status" value="1"/>
</dbReference>
<name>Q2LVY3_SYNAS</name>
<dbReference type="InParanoid" id="Q2LVY3"/>
<dbReference type="PIRSF" id="PIRSF005622">
    <property type="entry name" value="Hydrgn_mat_hypD"/>
    <property type="match status" value="1"/>
</dbReference>
<gene>
    <name evidence="4" type="ORF">SYN_00598</name>
</gene>
<dbReference type="AlphaFoldDB" id="Q2LVY3"/>
<dbReference type="HOGENOM" id="CLU_048562_1_0_7"/>
<dbReference type="InterPro" id="IPR002780">
    <property type="entry name" value="Hyd_form_HypD"/>
</dbReference>
<dbReference type="Proteomes" id="UP000001933">
    <property type="component" value="Chromosome"/>
</dbReference>
<dbReference type="PANTHER" id="PTHR30149">
    <property type="entry name" value="HYDROGENASE PROTEIN ASSEMBLY PROTEIN HYPD"/>
    <property type="match status" value="1"/>
</dbReference>
<organism evidence="4 5">
    <name type="scientific">Syntrophus aciditrophicus (strain SB)</name>
    <dbReference type="NCBI Taxonomy" id="56780"/>
    <lineage>
        <taxon>Bacteria</taxon>
        <taxon>Pseudomonadati</taxon>
        <taxon>Thermodesulfobacteriota</taxon>
        <taxon>Syntrophia</taxon>
        <taxon>Syntrophales</taxon>
        <taxon>Syntrophaceae</taxon>
        <taxon>Syntrophus</taxon>
    </lineage>
</organism>
<evidence type="ECO:0000313" key="5">
    <source>
        <dbReference type="Proteomes" id="UP000001933"/>
    </source>
</evidence>
<proteinExistence type="inferred from homology"/>
<dbReference type="KEGG" id="sat:SYN_00598"/>
<dbReference type="Gene3D" id="6.10.20.100">
    <property type="match status" value="1"/>
</dbReference>
<reference evidence="4 5" key="1">
    <citation type="journal article" date="2007" name="Proc. Natl. Acad. Sci. U.S.A.">
        <title>The genome of Syntrophus aciditrophicus: life at the thermodynamic limit of microbial growth.</title>
        <authorList>
            <person name="McInerney M.J."/>
            <person name="Rohlin L."/>
            <person name="Mouttaki H."/>
            <person name="Kim U."/>
            <person name="Krupp R.S."/>
            <person name="Rios-Hernandez L."/>
            <person name="Sieber J."/>
            <person name="Struchtemeyer C.G."/>
            <person name="Bhattacharyya A."/>
            <person name="Campbell J.W."/>
            <person name="Gunsalus R.P."/>
        </authorList>
    </citation>
    <scope>NUCLEOTIDE SEQUENCE [LARGE SCALE GENOMIC DNA]</scope>
    <source>
        <strain evidence="4 5">SB</strain>
    </source>
</reference>
<dbReference type="NCBIfam" id="TIGR00075">
    <property type="entry name" value="hypD"/>
    <property type="match status" value="1"/>
</dbReference>
<dbReference type="STRING" id="56780.SYN_00598"/>
<keyword evidence="5" id="KW-1185">Reference proteome</keyword>
<dbReference type="EMBL" id="CP000252">
    <property type="protein sequence ID" value="ABC78240.1"/>
    <property type="molecule type" value="Genomic_DNA"/>
</dbReference>
<dbReference type="InterPro" id="IPR042244">
    <property type="entry name" value="HypD_2_sf"/>
</dbReference>
<dbReference type="InterPro" id="IPR042243">
    <property type="entry name" value="HypD_1"/>
</dbReference>
<dbReference type="GO" id="GO:0051539">
    <property type="term" value="F:4 iron, 4 sulfur cluster binding"/>
    <property type="evidence" value="ECO:0007669"/>
    <property type="project" value="TreeGrafter"/>
</dbReference>
<dbReference type="OrthoDB" id="9770424at2"/>